<dbReference type="PROSITE" id="PS50928">
    <property type="entry name" value="ABC_TM1"/>
    <property type="match status" value="1"/>
</dbReference>
<dbReference type="RefSeq" id="WP_229745468.1">
    <property type="nucleotide sequence ID" value="NZ_BMFV01000009.1"/>
</dbReference>
<evidence type="ECO:0000256" key="3">
    <source>
        <dbReference type="ARBA" id="ARBA00022448"/>
    </source>
</evidence>
<evidence type="ECO:0000256" key="2">
    <source>
        <dbReference type="ARBA" id="ARBA00009047"/>
    </source>
</evidence>
<evidence type="ECO:0000259" key="10">
    <source>
        <dbReference type="PROSITE" id="PS50928"/>
    </source>
</evidence>
<feature type="transmembrane region" description="Helical" evidence="9">
    <location>
        <begin position="124"/>
        <end position="143"/>
    </location>
</feature>
<organism evidence="11 12">
    <name type="scientific">Pullulanibacillus pueri</name>
    <dbReference type="NCBI Taxonomy" id="1437324"/>
    <lineage>
        <taxon>Bacteria</taxon>
        <taxon>Bacillati</taxon>
        <taxon>Bacillota</taxon>
        <taxon>Bacilli</taxon>
        <taxon>Bacillales</taxon>
        <taxon>Sporolactobacillaceae</taxon>
        <taxon>Pullulanibacillus</taxon>
    </lineage>
</organism>
<dbReference type="InterPro" id="IPR035906">
    <property type="entry name" value="MetI-like_sf"/>
</dbReference>
<evidence type="ECO:0000313" key="11">
    <source>
        <dbReference type="EMBL" id="GGH80093.1"/>
    </source>
</evidence>
<comment type="caution">
    <text evidence="11">The sequence shown here is derived from an EMBL/GenBank/DDBJ whole genome shotgun (WGS) entry which is preliminary data.</text>
</comment>
<keyword evidence="7 9" id="KW-1133">Transmembrane helix</keyword>
<feature type="transmembrane region" description="Helical" evidence="9">
    <location>
        <begin position="155"/>
        <end position="173"/>
    </location>
</feature>
<dbReference type="InterPro" id="IPR000515">
    <property type="entry name" value="MetI-like"/>
</dbReference>
<name>A0A8J2ZUW0_9BACL</name>
<proteinExistence type="inferred from homology"/>
<evidence type="ECO:0000256" key="8">
    <source>
        <dbReference type="ARBA" id="ARBA00023136"/>
    </source>
</evidence>
<dbReference type="Pfam" id="PF00528">
    <property type="entry name" value="BPD_transp_1"/>
    <property type="match status" value="1"/>
</dbReference>
<comment type="similarity">
    <text evidence="2">Belongs to the binding-protein-dependent transport system permease family. MalFG subfamily.</text>
</comment>
<feature type="transmembrane region" description="Helical" evidence="9">
    <location>
        <begin position="25"/>
        <end position="53"/>
    </location>
</feature>
<reference evidence="11" key="1">
    <citation type="journal article" date="2014" name="Int. J. Syst. Evol. Microbiol.">
        <title>Complete genome sequence of Corynebacterium casei LMG S-19264T (=DSM 44701T), isolated from a smear-ripened cheese.</title>
        <authorList>
            <consortium name="US DOE Joint Genome Institute (JGI-PGF)"/>
            <person name="Walter F."/>
            <person name="Albersmeier A."/>
            <person name="Kalinowski J."/>
            <person name="Ruckert C."/>
        </authorList>
    </citation>
    <scope>NUCLEOTIDE SEQUENCE</scope>
    <source>
        <strain evidence="11">CGMCC 1.12777</strain>
    </source>
</reference>
<dbReference type="GO" id="GO:0005886">
    <property type="term" value="C:plasma membrane"/>
    <property type="evidence" value="ECO:0007669"/>
    <property type="project" value="UniProtKB-SubCell"/>
</dbReference>
<evidence type="ECO:0000313" key="12">
    <source>
        <dbReference type="Proteomes" id="UP000656813"/>
    </source>
</evidence>
<dbReference type="PANTHER" id="PTHR32243">
    <property type="entry name" value="MALTOSE TRANSPORT SYSTEM PERMEASE-RELATED"/>
    <property type="match status" value="1"/>
</dbReference>
<keyword evidence="8 9" id="KW-0472">Membrane</keyword>
<feature type="transmembrane region" description="Helical" evidence="9">
    <location>
        <begin position="257"/>
        <end position="278"/>
    </location>
</feature>
<evidence type="ECO:0000256" key="7">
    <source>
        <dbReference type="ARBA" id="ARBA00022989"/>
    </source>
</evidence>
<dbReference type="InterPro" id="IPR050901">
    <property type="entry name" value="BP-dep_ABC_trans_perm"/>
</dbReference>
<protein>
    <submittedName>
        <fullName evidence="11">Cyclodextrin transporter permease</fullName>
    </submittedName>
</protein>
<keyword evidence="3 9" id="KW-0813">Transport</keyword>
<dbReference type="CDD" id="cd06261">
    <property type="entry name" value="TM_PBP2"/>
    <property type="match status" value="1"/>
</dbReference>
<dbReference type="SUPFAM" id="SSF161098">
    <property type="entry name" value="MetI-like"/>
    <property type="match status" value="1"/>
</dbReference>
<keyword evidence="5" id="KW-0762">Sugar transport</keyword>
<dbReference type="Proteomes" id="UP000656813">
    <property type="component" value="Unassembled WGS sequence"/>
</dbReference>
<keyword evidence="4" id="KW-1003">Cell membrane</keyword>
<feature type="transmembrane region" description="Helical" evidence="9">
    <location>
        <begin position="91"/>
        <end position="112"/>
    </location>
</feature>
<feature type="domain" description="ABC transmembrane type-1" evidence="10">
    <location>
        <begin position="87"/>
        <end position="278"/>
    </location>
</feature>
<evidence type="ECO:0000256" key="9">
    <source>
        <dbReference type="RuleBase" id="RU363032"/>
    </source>
</evidence>
<sequence>METSTSNRNNALRKRRKSVRPGEKMVLWVSRVFIWCVIIVTLIPLWFVVIAALNPTNSYFSTSFWPTNVSFANFHKLFTETTFLTGLRVSAMVSVCVAIGQVLLTATGAFAFSKLRFWGRKYGLMTLLIIQMFPNFLAIAAIYAALSKLGLVDQIWAYIIVLLGGSAYQMWLMKGYFDSIPKELDEAALIDGASSWQRFWKIILPLSVPMLTVIIFFQLISSFDEYILAGTILQSPEKANLGVVMYGLISDNQGQEWGVFAAAALLTATPLAIVFGLLQKWISTGLTAGATKG</sequence>
<dbReference type="PANTHER" id="PTHR32243:SF50">
    <property type="entry name" value="MALTOSE_MALTODEXTRIN TRANSPORT SYSTEM PERMEASE PROTEIN MALG"/>
    <property type="match status" value="1"/>
</dbReference>
<evidence type="ECO:0000256" key="4">
    <source>
        <dbReference type="ARBA" id="ARBA00022475"/>
    </source>
</evidence>
<dbReference type="EMBL" id="BMFV01000009">
    <property type="protein sequence ID" value="GGH80093.1"/>
    <property type="molecule type" value="Genomic_DNA"/>
</dbReference>
<dbReference type="AlphaFoldDB" id="A0A8J2ZUW0"/>
<keyword evidence="12" id="KW-1185">Reference proteome</keyword>
<gene>
    <name evidence="11" type="ORF">GCM10007096_15990</name>
</gene>
<evidence type="ECO:0000256" key="5">
    <source>
        <dbReference type="ARBA" id="ARBA00022597"/>
    </source>
</evidence>
<dbReference type="Gene3D" id="1.10.3720.10">
    <property type="entry name" value="MetI-like"/>
    <property type="match status" value="1"/>
</dbReference>
<evidence type="ECO:0000256" key="6">
    <source>
        <dbReference type="ARBA" id="ARBA00022692"/>
    </source>
</evidence>
<accession>A0A8J2ZUW0</accession>
<evidence type="ECO:0000256" key="1">
    <source>
        <dbReference type="ARBA" id="ARBA00004651"/>
    </source>
</evidence>
<keyword evidence="6 9" id="KW-0812">Transmembrane</keyword>
<reference evidence="11" key="2">
    <citation type="submission" date="2020-09" db="EMBL/GenBank/DDBJ databases">
        <authorList>
            <person name="Sun Q."/>
            <person name="Zhou Y."/>
        </authorList>
    </citation>
    <scope>NUCLEOTIDE SEQUENCE</scope>
    <source>
        <strain evidence="11">CGMCC 1.12777</strain>
    </source>
</reference>
<feature type="transmembrane region" description="Helical" evidence="9">
    <location>
        <begin position="202"/>
        <end position="220"/>
    </location>
</feature>
<dbReference type="GO" id="GO:0042956">
    <property type="term" value="P:maltodextrin transmembrane transport"/>
    <property type="evidence" value="ECO:0007669"/>
    <property type="project" value="TreeGrafter"/>
</dbReference>
<comment type="subcellular location">
    <subcellularLocation>
        <location evidence="1 9">Cell membrane</location>
        <topology evidence="1 9">Multi-pass membrane protein</topology>
    </subcellularLocation>
</comment>
<dbReference type="GO" id="GO:0015423">
    <property type="term" value="F:ABC-type maltose transporter activity"/>
    <property type="evidence" value="ECO:0007669"/>
    <property type="project" value="TreeGrafter"/>
</dbReference>